<gene>
    <name evidence="1" type="ORF">MILVUS5_LOCUS33509</name>
</gene>
<protein>
    <submittedName>
        <fullName evidence="1">Uncharacterized protein</fullName>
    </submittedName>
</protein>
<evidence type="ECO:0000313" key="2">
    <source>
        <dbReference type="Proteomes" id="UP001177021"/>
    </source>
</evidence>
<keyword evidence="2" id="KW-1185">Reference proteome</keyword>
<evidence type="ECO:0000313" key="1">
    <source>
        <dbReference type="EMBL" id="CAJ2669267.1"/>
    </source>
</evidence>
<accession>A0ACB0LLD9</accession>
<name>A0ACB0LLD9_TRIPR</name>
<dbReference type="Proteomes" id="UP001177021">
    <property type="component" value="Unassembled WGS sequence"/>
</dbReference>
<comment type="caution">
    <text evidence="1">The sequence shown here is derived from an EMBL/GenBank/DDBJ whole genome shotgun (WGS) entry which is preliminary data.</text>
</comment>
<proteinExistence type="predicted"/>
<dbReference type="EMBL" id="CASHSV030000615">
    <property type="protein sequence ID" value="CAJ2669267.1"/>
    <property type="molecule type" value="Genomic_DNA"/>
</dbReference>
<reference evidence="1" key="1">
    <citation type="submission" date="2023-10" db="EMBL/GenBank/DDBJ databases">
        <authorList>
            <person name="Rodriguez Cubillos JULIANA M."/>
            <person name="De Vega J."/>
        </authorList>
    </citation>
    <scope>NUCLEOTIDE SEQUENCE</scope>
</reference>
<organism evidence="1 2">
    <name type="scientific">Trifolium pratense</name>
    <name type="common">Red clover</name>
    <dbReference type="NCBI Taxonomy" id="57577"/>
    <lineage>
        <taxon>Eukaryota</taxon>
        <taxon>Viridiplantae</taxon>
        <taxon>Streptophyta</taxon>
        <taxon>Embryophyta</taxon>
        <taxon>Tracheophyta</taxon>
        <taxon>Spermatophyta</taxon>
        <taxon>Magnoliopsida</taxon>
        <taxon>eudicotyledons</taxon>
        <taxon>Gunneridae</taxon>
        <taxon>Pentapetalae</taxon>
        <taxon>rosids</taxon>
        <taxon>fabids</taxon>
        <taxon>Fabales</taxon>
        <taxon>Fabaceae</taxon>
        <taxon>Papilionoideae</taxon>
        <taxon>50 kb inversion clade</taxon>
        <taxon>NPAAA clade</taxon>
        <taxon>Hologalegina</taxon>
        <taxon>IRL clade</taxon>
        <taxon>Trifolieae</taxon>
        <taxon>Trifolium</taxon>
    </lineage>
</organism>
<sequence length="280" mass="31226">MFMVLCSSNSTQALLLNLASPLDSLSPRRNYASNSVTKVVGVGTKRVRKWNMAVNKSGENNSVTTTTTHFDDNNVVDLASNVVRNFYDGINSHDVDSVQYLIAENCVYEDLVFPSPFVGRKEIIEFFKKFTDSTSIDLQFVIDDLSTEDSSSVGVIWHLEWKGKAFPFSKGWSFYRLEVINGKRQITYGRDSVEPAIKPGDATLVCELIFISEIVSYMKIRYQTDPLGNNLHAGSDKECYMASSTISSVGRPVIAKAIHYFGMAMSHISLISPLQSNMLI</sequence>